<gene>
    <name evidence="1" type="ORF">DesyoDRAFT_2991</name>
</gene>
<sequence>MQLNEMEMKKVLDQGMLTRSIIENDTARKKCQMYTELAKDPAVKGFFKEQSKALDDVVGYFKKGMIELQ</sequence>
<proteinExistence type="predicted"/>
<accession>H5Y501</accession>
<evidence type="ECO:0000313" key="2">
    <source>
        <dbReference type="Proteomes" id="UP000005104"/>
    </source>
</evidence>
<dbReference type="STRING" id="768710.DesyoDRAFT_2991"/>
<dbReference type="Proteomes" id="UP000005104">
    <property type="component" value="Chromosome"/>
</dbReference>
<dbReference type="eggNOG" id="ENOG503392D">
    <property type="taxonomic scope" value="Bacteria"/>
</dbReference>
<keyword evidence="2" id="KW-1185">Reference proteome</keyword>
<organism evidence="1 2">
    <name type="scientific">Desulfosporosinus youngiae DSM 17734</name>
    <dbReference type="NCBI Taxonomy" id="768710"/>
    <lineage>
        <taxon>Bacteria</taxon>
        <taxon>Bacillati</taxon>
        <taxon>Bacillota</taxon>
        <taxon>Clostridia</taxon>
        <taxon>Eubacteriales</taxon>
        <taxon>Desulfitobacteriaceae</taxon>
        <taxon>Desulfosporosinus</taxon>
    </lineage>
</organism>
<name>H5Y501_9FIRM</name>
<dbReference type="RefSeq" id="WP_007784241.1">
    <property type="nucleotide sequence ID" value="NZ_CM001441.1"/>
</dbReference>
<dbReference type="AlphaFoldDB" id="H5Y501"/>
<reference evidence="1 2" key="1">
    <citation type="submission" date="2011-11" db="EMBL/GenBank/DDBJ databases">
        <title>The Noncontiguous Finished genome of Desulfosporosinus youngiae DSM 17734.</title>
        <authorList>
            <consortium name="US DOE Joint Genome Institute (JGI-PGF)"/>
            <person name="Lucas S."/>
            <person name="Han J."/>
            <person name="Lapidus A."/>
            <person name="Cheng J.-F."/>
            <person name="Goodwin L."/>
            <person name="Pitluck S."/>
            <person name="Peters L."/>
            <person name="Ovchinnikova G."/>
            <person name="Lu M."/>
            <person name="Land M.L."/>
            <person name="Hauser L."/>
            <person name="Pester M."/>
            <person name="Spring S."/>
            <person name="Ollivier B."/>
            <person name="Rattei T."/>
            <person name="Klenk H.-P."/>
            <person name="Wagner M."/>
            <person name="Loy A."/>
            <person name="Woyke T.J."/>
        </authorList>
    </citation>
    <scope>NUCLEOTIDE SEQUENCE [LARGE SCALE GENOMIC DNA]</scope>
    <source>
        <strain evidence="1 2">DSM 17734</strain>
    </source>
</reference>
<dbReference type="EMBL" id="CM001441">
    <property type="protein sequence ID" value="EHQ90036.1"/>
    <property type="molecule type" value="Genomic_DNA"/>
</dbReference>
<protein>
    <submittedName>
        <fullName evidence="1">Uncharacterized protein</fullName>
    </submittedName>
</protein>
<evidence type="ECO:0000313" key="1">
    <source>
        <dbReference type="EMBL" id="EHQ90036.1"/>
    </source>
</evidence>
<dbReference type="OrthoDB" id="1799087at2"/>
<dbReference type="HOGENOM" id="CLU_2768951_0_0_9"/>